<keyword evidence="2" id="KW-1133">Transmembrane helix</keyword>
<dbReference type="Proteomes" id="UP001165962">
    <property type="component" value="Unassembled WGS sequence"/>
</dbReference>
<evidence type="ECO:0000256" key="2">
    <source>
        <dbReference type="SAM" id="Phobius"/>
    </source>
</evidence>
<organism evidence="3 4">
    <name type="scientific">Paenibacillus agricola</name>
    <dbReference type="NCBI Taxonomy" id="2716264"/>
    <lineage>
        <taxon>Bacteria</taxon>
        <taxon>Bacillati</taxon>
        <taxon>Bacillota</taxon>
        <taxon>Bacilli</taxon>
        <taxon>Bacillales</taxon>
        <taxon>Paenibacillaceae</taxon>
        <taxon>Paenibacillus</taxon>
    </lineage>
</organism>
<keyword evidence="2" id="KW-0472">Membrane</keyword>
<name>A0ABX0JHD4_9BACL</name>
<feature type="transmembrane region" description="Helical" evidence="2">
    <location>
        <begin position="100"/>
        <end position="118"/>
    </location>
</feature>
<feature type="coiled-coil region" evidence="1">
    <location>
        <begin position="170"/>
        <end position="204"/>
    </location>
</feature>
<gene>
    <name evidence="3" type="ORF">G9U52_34260</name>
</gene>
<keyword evidence="1" id="KW-0175">Coiled coil</keyword>
<keyword evidence="4" id="KW-1185">Reference proteome</keyword>
<sequence>MSRELFFGTLRKLKDDMDKPLNEIRKKYQAPYQGMKKTGWIGKLLFKTFLGFKGQPAPNPSDVNIVLAMLSNTIITWGVYVGSAAFLGFNNIINLQWGSILTWLFPAVFFLIAAYTNFSRMLDIEDPMFDIDAYSIFRRKEYRMILTYLKEPLFSFNELNDWIDKEIIANKEDSQTVRDLNEHNQQLENDKAVLRYQKQVLLDQSVQMQSDYIAIRDELLKSVTKTSGMLIVYNRAIDILYWIKEPSQLRKENLHLLSDYSLFELRRDNLYKLDSLGPTETPDIIPVNDIAFSHYSSVMVIKNQTKIEVSESDRPGRFVASYRIPMPGNLIWVYNFHYTIESTYDIIQTEELYRLVKIMCQLLNERNLIKEGVSDGTN</sequence>
<keyword evidence="2" id="KW-0812">Transmembrane</keyword>
<evidence type="ECO:0000313" key="3">
    <source>
        <dbReference type="EMBL" id="NHN34810.1"/>
    </source>
</evidence>
<feature type="transmembrane region" description="Helical" evidence="2">
    <location>
        <begin position="65"/>
        <end position="88"/>
    </location>
</feature>
<evidence type="ECO:0000313" key="4">
    <source>
        <dbReference type="Proteomes" id="UP001165962"/>
    </source>
</evidence>
<accession>A0ABX0JHD4</accession>
<evidence type="ECO:0000256" key="1">
    <source>
        <dbReference type="SAM" id="Coils"/>
    </source>
</evidence>
<comment type="caution">
    <text evidence="3">The sequence shown here is derived from an EMBL/GenBank/DDBJ whole genome shotgun (WGS) entry which is preliminary data.</text>
</comment>
<protein>
    <submittedName>
        <fullName evidence="3">Uncharacterized protein</fullName>
    </submittedName>
</protein>
<reference evidence="3" key="1">
    <citation type="submission" date="2020-03" db="EMBL/GenBank/DDBJ databases">
        <title>Draft sequencing of Paenibacilllus sp. S3N08.</title>
        <authorList>
            <person name="Kim D.-U."/>
        </authorList>
    </citation>
    <scope>NUCLEOTIDE SEQUENCE</scope>
    <source>
        <strain evidence="3">S3N08</strain>
    </source>
</reference>
<proteinExistence type="predicted"/>
<dbReference type="EMBL" id="JAAOIW010000022">
    <property type="protein sequence ID" value="NHN34810.1"/>
    <property type="molecule type" value="Genomic_DNA"/>
</dbReference>
<dbReference type="RefSeq" id="WP_166156459.1">
    <property type="nucleotide sequence ID" value="NZ_JAAOIW010000022.1"/>
</dbReference>